<dbReference type="EMBL" id="JBHSZQ010000001">
    <property type="protein sequence ID" value="MFC7124431.1"/>
    <property type="molecule type" value="Genomic_DNA"/>
</dbReference>
<reference evidence="1 2" key="1">
    <citation type="journal article" date="2014" name="Int. J. Syst. Evol. Microbiol.">
        <title>Complete genome sequence of Corynebacterium casei LMG S-19264T (=DSM 44701T), isolated from a smear-ripened cheese.</title>
        <authorList>
            <consortium name="US DOE Joint Genome Institute (JGI-PGF)"/>
            <person name="Walter F."/>
            <person name="Albersmeier A."/>
            <person name="Kalinowski J."/>
            <person name="Ruckert C."/>
        </authorList>
    </citation>
    <scope>NUCLEOTIDE SEQUENCE [LARGE SCALE GENOMIC DNA]</scope>
    <source>
        <strain evidence="1 2">CGMCC 4.7215</strain>
    </source>
</reference>
<dbReference type="Proteomes" id="UP001596414">
    <property type="component" value="Unassembled WGS sequence"/>
</dbReference>
<evidence type="ECO:0008006" key="3">
    <source>
        <dbReference type="Google" id="ProtNLM"/>
    </source>
</evidence>
<name>A0ABD5X3H1_9EURY</name>
<accession>A0ABD5X3H1</accession>
<comment type="caution">
    <text evidence="1">The sequence shown here is derived from an EMBL/GenBank/DDBJ whole genome shotgun (WGS) entry which is preliminary data.</text>
</comment>
<evidence type="ECO:0000313" key="2">
    <source>
        <dbReference type="Proteomes" id="UP001596414"/>
    </source>
</evidence>
<sequence length="71" mass="7522">MSRELCDGCGEKVTIGSASNNLWTFEGESTGGLVLELADGTEHFLCHDCIDSLPDDSEVTAEDVVALSDDT</sequence>
<dbReference type="InterPro" id="IPR055983">
    <property type="entry name" value="DUF7561"/>
</dbReference>
<organism evidence="1 2">
    <name type="scientific">Halovenus rubra</name>
    <dbReference type="NCBI Taxonomy" id="869890"/>
    <lineage>
        <taxon>Archaea</taxon>
        <taxon>Methanobacteriati</taxon>
        <taxon>Methanobacteriota</taxon>
        <taxon>Stenosarchaea group</taxon>
        <taxon>Halobacteria</taxon>
        <taxon>Halobacteriales</taxon>
        <taxon>Haloarculaceae</taxon>
        <taxon>Halovenus</taxon>
    </lineage>
</organism>
<protein>
    <recommendedName>
        <fullName evidence="3">Small CPxCG-related zinc finger protein</fullName>
    </recommendedName>
</protein>
<evidence type="ECO:0000313" key="1">
    <source>
        <dbReference type="EMBL" id="MFC7124431.1"/>
    </source>
</evidence>
<dbReference type="RefSeq" id="WP_267637852.1">
    <property type="nucleotide sequence ID" value="NZ_JAODIY010000010.1"/>
</dbReference>
<proteinExistence type="predicted"/>
<dbReference type="Pfam" id="PF24442">
    <property type="entry name" value="DUF7561"/>
    <property type="match status" value="1"/>
</dbReference>
<gene>
    <name evidence="1" type="ORF">ACFQJ7_00020</name>
</gene>
<dbReference type="AlphaFoldDB" id="A0ABD5X3H1"/>